<proteinExistence type="predicted"/>
<evidence type="ECO:0000313" key="2">
    <source>
        <dbReference type="EMBL" id="EFQ88909.1"/>
    </source>
</evidence>
<keyword evidence="3" id="KW-1185">Reference proteome</keyword>
<feature type="region of interest" description="Disordered" evidence="1">
    <location>
        <begin position="39"/>
        <end position="71"/>
    </location>
</feature>
<protein>
    <submittedName>
        <fullName evidence="2">Uncharacterized protein</fullName>
    </submittedName>
</protein>
<evidence type="ECO:0000256" key="1">
    <source>
        <dbReference type="SAM" id="MobiDB-lite"/>
    </source>
</evidence>
<dbReference type="EMBL" id="GL536059">
    <property type="protein sequence ID" value="EFQ88909.1"/>
    <property type="molecule type" value="Genomic_DNA"/>
</dbReference>
<name>E3RZE0_PYRTT</name>
<dbReference type="HOGENOM" id="CLU_2484454_0_0_1"/>
<reference evidence="2 3" key="1">
    <citation type="journal article" date="2010" name="Genome Biol.">
        <title>A first genome assembly of the barley fungal pathogen Pyrenophora teres f. teres.</title>
        <authorList>
            <person name="Ellwood S.R."/>
            <person name="Liu Z."/>
            <person name="Syme R.A."/>
            <person name="Lai Z."/>
            <person name="Hane J.K."/>
            <person name="Keiper F."/>
            <person name="Moffat C.S."/>
            <person name="Oliver R.P."/>
            <person name="Friesen T.L."/>
        </authorList>
    </citation>
    <scope>NUCLEOTIDE SEQUENCE [LARGE SCALE GENOMIC DNA]</scope>
    <source>
        <strain evidence="2 3">0-1</strain>
    </source>
</reference>
<feature type="compositionally biased region" description="Low complexity" evidence="1">
    <location>
        <begin position="62"/>
        <end position="71"/>
    </location>
</feature>
<sequence>MAWTFLVVREAPPEHKLRVSLPPLTDTALDYSLICLSPDSVAPTPPTSNPYGLSPTSDDRSSSAVSTQASSLAWSSCILLLSIPSRR</sequence>
<dbReference type="AlphaFoldDB" id="E3RZE0"/>
<evidence type="ECO:0000313" key="3">
    <source>
        <dbReference type="Proteomes" id="UP000001067"/>
    </source>
</evidence>
<dbReference type="OrthoDB" id="3697782at2759"/>
<dbReference type="KEGG" id="pte:PTT_15005"/>
<gene>
    <name evidence="2" type="ORF">PTT_15005</name>
</gene>
<accession>E3RZE0</accession>
<dbReference type="Proteomes" id="UP000001067">
    <property type="component" value="Unassembled WGS sequence"/>
</dbReference>
<organism evidence="3">
    <name type="scientific">Pyrenophora teres f. teres (strain 0-1)</name>
    <name type="common">Barley net blotch fungus</name>
    <name type="synonym">Drechslera teres f. teres</name>
    <dbReference type="NCBI Taxonomy" id="861557"/>
    <lineage>
        <taxon>Eukaryota</taxon>
        <taxon>Fungi</taxon>
        <taxon>Dikarya</taxon>
        <taxon>Ascomycota</taxon>
        <taxon>Pezizomycotina</taxon>
        <taxon>Dothideomycetes</taxon>
        <taxon>Pleosporomycetidae</taxon>
        <taxon>Pleosporales</taxon>
        <taxon>Pleosporineae</taxon>
        <taxon>Pleosporaceae</taxon>
        <taxon>Pyrenophora</taxon>
    </lineage>
</organism>